<evidence type="ECO:0000256" key="1">
    <source>
        <dbReference type="SAM" id="Phobius"/>
    </source>
</evidence>
<dbReference type="Proteomes" id="UP000032452">
    <property type="component" value="Unassembled WGS sequence"/>
</dbReference>
<gene>
    <name evidence="2" type="ORF">UH38_04455</name>
</gene>
<protein>
    <submittedName>
        <fullName evidence="2">Uncharacterized protein</fullName>
    </submittedName>
</protein>
<dbReference type="AlphaFoldDB" id="A0A0D9A0F7"/>
<keyword evidence="1" id="KW-0472">Membrane</keyword>
<dbReference type="EMBL" id="JYON01000003">
    <property type="protein sequence ID" value="KJH72951.1"/>
    <property type="molecule type" value="Genomic_DNA"/>
</dbReference>
<sequence>MAGKSLKRFSAGAVVGLLISASQWGGYTYFFGEPIPLIRGIAFCLALSFVCGLLTLRWGYETIEKLLQLLG</sequence>
<feature type="transmembrane region" description="Helical" evidence="1">
    <location>
        <begin position="37"/>
        <end position="56"/>
    </location>
</feature>
<evidence type="ECO:0000313" key="2">
    <source>
        <dbReference type="EMBL" id="KJH72951.1"/>
    </source>
</evidence>
<organism evidence="2 3">
    <name type="scientific">Aliterella atlantica CENA595</name>
    <dbReference type="NCBI Taxonomy" id="1618023"/>
    <lineage>
        <taxon>Bacteria</taxon>
        <taxon>Bacillati</taxon>
        <taxon>Cyanobacteriota</taxon>
        <taxon>Cyanophyceae</taxon>
        <taxon>Chroococcidiopsidales</taxon>
        <taxon>Aliterellaceae</taxon>
        <taxon>Aliterella</taxon>
    </lineage>
</organism>
<keyword evidence="1" id="KW-1133">Transmembrane helix</keyword>
<proteinExistence type="predicted"/>
<accession>A0A0D9A0F7</accession>
<name>A0A0D9A0F7_9CYAN</name>
<reference evidence="2 3" key="1">
    <citation type="submission" date="2015-02" db="EMBL/GenBank/DDBJ databases">
        <title>Draft genome of a novel marine cyanobacterium (Chroococcales) isolated from South Atlantic Ocean.</title>
        <authorList>
            <person name="Rigonato J."/>
            <person name="Alvarenga D.O."/>
            <person name="Branco L.H."/>
            <person name="Varani A.M."/>
            <person name="Brandini F.P."/>
            <person name="Fiore M.F."/>
        </authorList>
    </citation>
    <scope>NUCLEOTIDE SEQUENCE [LARGE SCALE GENOMIC DNA]</scope>
    <source>
        <strain evidence="2 3">CENA595</strain>
    </source>
</reference>
<keyword evidence="1" id="KW-0812">Transmembrane</keyword>
<evidence type="ECO:0000313" key="3">
    <source>
        <dbReference type="Proteomes" id="UP000032452"/>
    </source>
</evidence>
<comment type="caution">
    <text evidence="2">The sequence shown here is derived from an EMBL/GenBank/DDBJ whole genome shotgun (WGS) entry which is preliminary data.</text>
</comment>
<keyword evidence="3" id="KW-1185">Reference proteome</keyword>
<dbReference type="STRING" id="1618023.UH38_04455"/>